<evidence type="ECO:0000256" key="1">
    <source>
        <dbReference type="SAM" id="MobiDB-lite"/>
    </source>
</evidence>
<dbReference type="Proteomes" id="UP000681722">
    <property type="component" value="Unassembled WGS sequence"/>
</dbReference>
<feature type="compositionally biased region" description="Basic and acidic residues" evidence="1">
    <location>
        <begin position="174"/>
        <end position="186"/>
    </location>
</feature>
<feature type="region of interest" description="Disordered" evidence="1">
    <location>
        <begin position="174"/>
        <end position="195"/>
    </location>
</feature>
<keyword evidence="6" id="KW-1185">Reference proteome</keyword>
<feature type="signal peptide" evidence="3">
    <location>
        <begin position="1"/>
        <end position="23"/>
    </location>
</feature>
<keyword evidence="2" id="KW-0812">Transmembrane</keyword>
<evidence type="ECO:0000313" key="4">
    <source>
        <dbReference type="EMBL" id="CAF1142695.1"/>
    </source>
</evidence>
<evidence type="ECO:0000313" key="5">
    <source>
        <dbReference type="EMBL" id="CAF3906336.1"/>
    </source>
</evidence>
<evidence type="ECO:0000313" key="6">
    <source>
        <dbReference type="Proteomes" id="UP000663829"/>
    </source>
</evidence>
<evidence type="ECO:0000256" key="2">
    <source>
        <dbReference type="SAM" id="Phobius"/>
    </source>
</evidence>
<evidence type="ECO:0000256" key="3">
    <source>
        <dbReference type="SAM" id="SignalP"/>
    </source>
</evidence>
<proteinExistence type="predicted"/>
<organism evidence="4 6">
    <name type="scientific">Didymodactylos carnosus</name>
    <dbReference type="NCBI Taxonomy" id="1234261"/>
    <lineage>
        <taxon>Eukaryota</taxon>
        <taxon>Metazoa</taxon>
        <taxon>Spiralia</taxon>
        <taxon>Gnathifera</taxon>
        <taxon>Rotifera</taxon>
        <taxon>Eurotatoria</taxon>
        <taxon>Bdelloidea</taxon>
        <taxon>Philodinida</taxon>
        <taxon>Philodinidae</taxon>
        <taxon>Didymodactylos</taxon>
    </lineage>
</organism>
<name>A0A814SB38_9BILA</name>
<keyword evidence="2" id="KW-0472">Membrane</keyword>
<feature type="chain" id="PRO_5035685354" evidence="3">
    <location>
        <begin position="24"/>
        <end position="195"/>
    </location>
</feature>
<dbReference type="Proteomes" id="UP000663829">
    <property type="component" value="Unassembled WGS sequence"/>
</dbReference>
<sequence>MLVSSITTAIVLVSFSLVPTVIPADVKLPACFNNISGVYLAKYDDTAFGLIFFFPLGGVLLFTSDEKTTQNQYVSDTNGLYSCEGEGKGQKKLSFNTLSYGQSGNKSIIVSHSTIVCRGAVDDCSDRVVSCSDGLQTSRHYKYQAVDFKTGRFHNPLSPKIKTSFDMRRLETHKTVSTDPNGRDKCYGSIHQGHA</sequence>
<feature type="transmembrane region" description="Helical" evidence="2">
    <location>
        <begin position="47"/>
        <end position="63"/>
    </location>
</feature>
<protein>
    <submittedName>
        <fullName evidence="4">Uncharacterized protein</fullName>
    </submittedName>
</protein>
<keyword evidence="2" id="KW-1133">Transmembrane helix</keyword>
<dbReference type="EMBL" id="CAJNOQ010006646">
    <property type="protein sequence ID" value="CAF1142695.1"/>
    <property type="molecule type" value="Genomic_DNA"/>
</dbReference>
<dbReference type="EMBL" id="CAJOBC010006646">
    <property type="protein sequence ID" value="CAF3906336.1"/>
    <property type="molecule type" value="Genomic_DNA"/>
</dbReference>
<comment type="caution">
    <text evidence="4">The sequence shown here is derived from an EMBL/GenBank/DDBJ whole genome shotgun (WGS) entry which is preliminary data.</text>
</comment>
<keyword evidence="3" id="KW-0732">Signal</keyword>
<dbReference type="AlphaFoldDB" id="A0A814SB38"/>
<gene>
    <name evidence="4" type="ORF">GPM918_LOCUS20770</name>
    <name evidence="5" type="ORF">SRO942_LOCUS20767</name>
</gene>
<accession>A0A814SB38</accession>
<reference evidence="4" key="1">
    <citation type="submission" date="2021-02" db="EMBL/GenBank/DDBJ databases">
        <authorList>
            <person name="Nowell W R."/>
        </authorList>
    </citation>
    <scope>NUCLEOTIDE SEQUENCE</scope>
</reference>